<proteinExistence type="inferred from homology"/>
<dbReference type="PANTHER" id="PTHR30535:SF7">
    <property type="entry name" value="IRON(III) DICITRATE-BINDING PROTEIN"/>
    <property type="match status" value="1"/>
</dbReference>
<dbReference type="PROSITE" id="PS50983">
    <property type="entry name" value="FE_B12_PBP"/>
    <property type="match status" value="1"/>
</dbReference>
<dbReference type="InterPro" id="IPR050902">
    <property type="entry name" value="ABC_Transporter_SBP"/>
</dbReference>
<dbReference type="SUPFAM" id="SSF53807">
    <property type="entry name" value="Helical backbone' metal receptor"/>
    <property type="match status" value="1"/>
</dbReference>
<name>A0A7Y9S5I8_9ACTN</name>
<dbReference type="InterPro" id="IPR002491">
    <property type="entry name" value="ABC_transptr_periplasmic_BD"/>
</dbReference>
<accession>A0A7Y9S5I8</accession>
<evidence type="ECO:0000256" key="2">
    <source>
        <dbReference type="SAM" id="SignalP"/>
    </source>
</evidence>
<comment type="caution">
    <text evidence="4">The sequence shown here is derived from an EMBL/GenBank/DDBJ whole genome shotgun (WGS) entry which is preliminary data.</text>
</comment>
<dbReference type="RefSeq" id="WP_179503302.1">
    <property type="nucleotide sequence ID" value="NZ_JACCAA010000001.1"/>
</dbReference>
<reference evidence="4 5" key="1">
    <citation type="submission" date="2020-07" db="EMBL/GenBank/DDBJ databases">
        <title>Sequencing the genomes of 1000 actinobacteria strains.</title>
        <authorList>
            <person name="Klenk H.-P."/>
        </authorList>
    </citation>
    <scope>NUCLEOTIDE SEQUENCE [LARGE SCALE GENOMIC DNA]</scope>
    <source>
        <strain evidence="4 5">DSM 23819</strain>
    </source>
</reference>
<dbReference type="Gene3D" id="3.40.50.1980">
    <property type="entry name" value="Nitrogenase molybdenum iron protein domain"/>
    <property type="match status" value="2"/>
</dbReference>
<dbReference type="PROSITE" id="PS51257">
    <property type="entry name" value="PROKAR_LIPOPROTEIN"/>
    <property type="match status" value="1"/>
</dbReference>
<evidence type="ECO:0000259" key="3">
    <source>
        <dbReference type="PROSITE" id="PS50983"/>
    </source>
</evidence>
<comment type="similarity">
    <text evidence="1">Belongs to the bacterial solute-binding protein 8 family.</text>
</comment>
<evidence type="ECO:0000313" key="4">
    <source>
        <dbReference type="EMBL" id="NYG60363.1"/>
    </source>
</evidence>
<organism evidence="4 5">
    <name type="scientific">Nocardioides daedukensis</name>
    <dbReference type="NCBI Taxonomy" id="634462"/>
    <lineage>
        <taxon>Bacteria</taxon>
        <taxon>Bacillati</taxon>
        <taxon>Actinomycetota</taxon>
        <taxon>Actinomycetes</taxon>
        <taxon>Propionibacteriales</taxon>
        <taxon>Nocardioidaceae</taxon>
        <taxon>Nocardioides</taxon>
    </lineage>
</organism>
<dbReference type="AlphaFoldDB" id="A0A7Y9S5I8"/>
<keyword evidence="5" id="KW-1185">Reference proteome</keyword>
<dbReference type="PANTHER" id="PTHR30535">
    <property type="entry name" value="VITAMIN B12-BINDING PROTEIN"/>
    <property type="match status" value="1"/>
</dbReference>
<feature type="chain" id="PRO_5030544684" evidence="2">
    <location>
        <begin position="28"/>
        <end position="332"/>
    </location>
</feature>
<sequence>MVSRPLFRVAIGAATVLFLASCAGAPAAEKRAVDPNDTSFPVEVTSCGHTSTIEARPTRAITLNQGATEVVLALGLEDQLAGTAYLDDAVPEKWREAYESVPVLSAEYPTADDLVKADPDLLYASYGSAFETKVAGTQAQLDKDGTPSYLSPFGCNDKAERPPTSFDAVWDEIDSVATAFGAPDRAEELRGEQQHRLDELARNRTGEGIDVLWFDSGDKVPFVGGNSGGPQLILDAVGARNIFGTLDDGWADGNWEDVVKSDPDVIVLADANWSTAADKISYLQNDPVLRQLRAVKAEAFVTIPFSESTPGVRLVDGAVSVSEQLATLDLNR</sequence>
<evidence type="ECO:0000256" key="1">
    <source>
        <dbReference type="ARBA" id="ARBA00008814"/>
    </source>
</evidence>
<protein>
    <submittedName>
        <fullName evidence="4">Iron complex transport system substrate-binding protein</fullName>
    </submittedName>
</protein>
<dbReference type="EMBL" id="JACCAA010000001">
    <property type="protein sequence ID" value="NYG60363.1"/>
    <property type="molecule type" value="Genomic_DNA"/>
</dbReference>
<dbReference type="Pfam" id="PF01497">
    <property type="entry name" value="Peripla_BP_2"/>
    <property type="match status" value="1"/>
</dbReference>
<evidence type="ECO:0000313" key="5">
    <source>
        <dbReference type="Proteomes" id="UP000540656"/>
    </source>
</evidence>
<dbReference type="Proteomes" id="UP000540656">
    <property type="component" value="Unassembled WGS sequence"/>
</dbReference>
<feature type="domain" description="Fe/B12 periplasmic-binding" evidence="3">
    <location>
        <begin position="59"/>
        <end position="332"/>
    </location>
</feature>
<feature type="signal peptide" evidence="2">
    <location>
        <begin position="1"/>
        <end position="27"/>
    </location>
</feature>
<keyword evidence="2" id="KW-0732">Signal</keyword>
<gene>
    <name evidence="4" type="ORF">BJ980_003286</name>
</gene>